<evidence type="ECO:0000313" key="6">
    <source>
        <dbReference type="EMBL" id="SCB12586.1"/>
    </source>
</evidence>
<dbReference type="SMART" id="SM00642">
    <property type="entry name" value="Aamy"/>
    <property type="match status" value="1"/>
</dbReference>
<organism evidence="6 7">
    <name type="scientific">Bradyrhizobium yuanmingense</name>
    <dbReference type="NCBI Taxonomy" id="108015"/>
    <lineage>
        <taxon>Bacteria</taxon>
        <taxon>Pseudomonadati</taxon>
        <taxon>Pseudomonadota</taxon>
        <taxon>Alphaproteobacteria</taxon>
        <taxon>Hyphomicrobiales</taxon>
        <taxon>Nitrobacteraceae</taxon>
        <taxon>Bradyrhizobium</taxon>
    </lineage>
</organism>
<evidence type="ECO:0000313" key="7">
    <source>
        <dbReference type="Proteomes" id="UP000183174"/>
    </source>
</evidence>
<name>A0A1C3UAR3_9BRAD</name>
<dbReference type="InterPro" id="IPR017853">
    <property type="entry name" value="GH"/>
</dbReference>
<feature type="region of interest" description="Disordered" evidence="4">
    <location>
        <begin position="309"/>
        <end position="335"/>
    </location>
</feature>
<evidence type="ECO:0000256" key="2">
    <source>
        <dbReference type="ARBA" id="ARBA00012603"/>
    </source>
</evidence>
<dbReference type="Pfam" id="PF11896">
    <property type="entry name" value="GlgE_dom_N_S"/>
    <property type="match status" value="1"/>
</dbReference>
<proteinExistence type="predicted"/>
<dbReference type="Gene3D" id="2.60.40.1180">
    <property type="entry name" value="Golgi alpha-mannosidase II"/>
    <property type="match status" value="1"/>
</dbReference>
<feature type="domain" description="Glycosyl hydrolase family 13 catalytic" evidence="5">
    <location>
        <begin position="264"/>
        <end position="605"/>
    </location>
</feature>
<reference evidence="6 7" key="1">
    <citation type="submission" date="2016-08" db="EMBL/GenBank/DDBJ databases">
        <authorList>
            <person name="Seilhamer J.J."/>
        </authorList>
    </citation>
    <scope>NUCLEOTIDE SEQUENCE [LARGE SCALE GENOMIC DNA]</scope>
    <source>
        <strain evidence="6 7">CCBAU 10071</strain>
    </source>
</reference>
<dbReference type="Gene3D" id="1.20.58.80">
    <property type="entry name" value="Phosphotransferase system, lactose/cellobiose-type IIA subunit"/>
    <property type="match status" value="1"/>
</dbReference>
<evidence type="ECO:0000256" key="1">
    <source>
        <dbReference type="ARBA" id="ARBA00011738"/>
    </source>
</evidence>
<gene>
    <name evidence="6" type="ORF">GA0061099_1001857</name>
</gene>
<dbReference type="GO" id="GO:0005975">
    <property type="term" value="P:carbohydrate metabolic process"/>
    <property type="evidence" value="ECO:0007669"/>
    <property type="project" value="InterPro"/>
</dbReference>
<protein>
    <recommendedName>
        <fullName evidence="2">starch synthase (maltosyl-transferring)</fullName>
        <ecNumber evidence="2">2.4.99.16</ecNumber>
    </recommendedName>
</protein>
<comment type="catalytic activity">
    <reaction evidence="3">
        <text>alpha-maltose 1-phosphate + [(1-&gt;4)-alpha-D-glucosyl](n) = [(1-&gt;4)-alpha-D-glucosyl](n+2) + phosphate</text>
        <dbReference type="Rhea" id="RHEA:42692"/>
        <dbReference type="Rhea" id="RHEA-COMP:9584"/>
        <dbReference type="Rhea" id="RHEA-COMP:10183"/>
        <dbReference type="ChEBI" id="CHEBI:15444"/>
        <dbReference type="ChEBI" id="CHEBI:43474"/>
        <dbReference type="ChEBI" id="CHEBI:63576"/>
        <dbReference type="EC" id="2.4.99.16"/>
    </reaction>
</comment>
<keyword evidence="6" id="KW-0808">Transferase</keyword>
<dbReference type="Proteomes" id="UP000183174">
    <property type="component" value="Unassembled WGS sequence"/>
</dbReference>
<dbReference type="SUPFAM" id="SSF51445">
    <property type="entry name" value="(Trans)glycosidases"/>
    <property type="match status" value="1"/>
</dbReference>
<dbReference type="InterPro" id="IPR006047">
    <property type="entry name" value="GH13_cat_dom"/>
</dbReference>
<evidence type="ECO:0000259" key="5">
    <source>
        <dbReference type="SMART" id="SM00642"/>
    </source>
</evidence>
<dbReference type="InterPro" id="IPR021828">
    <property type="entry name" value="GlgE_dom_N/S"/>
</dbReference>
<sequence>MVWPGASILTRSRKRLVRGNSQTALAVPKGTNDTQAAFYHGTKRGFPTRETGSCFLVNGITVNKTIQTVESAAAGSAFLIEDVYPAIDGGRFAVKRIAGEPVEVWADIYRDGEAVISAALIWRGEQEREWRSEPMTHHGNDRWSGAFTPPEPGQYVYAIEAWTDEFATWSHAAARKRRTGADVSLDAIEGAGLLTKAHGARQDAAAIIIRQCEDYLRNGDITSLLATELGEAMAESQSRPDLTRSPFFPLTADRDKARFSTWYQMMPRSQSALPGRHGTLRDCIARVPDIAAMGFDVLYFTPIHPIGKTSRKGRNNAPVAREGDPGSPYAIGSAEGGHDALHPELGTIEDFRALVATCLEYGLELALDFAVQCSPDHPWLTQHPEWFKWRPDRSVKTADGPYSDIVIPDFNSVDRVGLWNAFRDAMLFWIDKGVTIFAIDNHDTAPLAFWEWLIRDISRRHPDVILFSKTYARPKLMKGLAKLGFSQSFTYFPWRTEKWELEQYLGELTRYPEPDFYRPNMFVNTPDLLPFHLQSGEAWAFKSRIALAATLSGNYGIYSGFELLEHEAIPGREEYLDSEKYQIRQRDWDRPGNIKSYIAALNRIRNENAALQQTANLRFLAIEDGQTIAFAKEAADPANIVVVVIALSRRERECWLPLGDLTVDAGGLRHHVTALENLLTGEQSRIEWGGIKLRIDPDRDPALLFRCLA</sequence>
<dbReference type="InterPro" id="IPR013780">
    <property type="entry name" value="Glyco_hydro_b"/>
</dbReference>
<dbReference type="EMBL" id="FMAE01000001">
    <property type="protein sequence ID" value="SCB12586.1"/>
    <property type="molecule type" value="Genomic_DNA"/>
</dbReference>
<dbReference type="PANTHER" id="PTHR47786:SF2">
    <property type="entry name" value="GLYCOSYL HYDROLASE FAMILY 13 CATALYTIC DOMAIN-CONTAINING PROTEIN"/>
    <property type="match status" value="1"/>
</dbReference>
<evidence type="ECO:0000256" key="3">
    <source>
        <dbReference type="ARBA" id="ARBA00048735"/>
    </source>
</evidence>
<dbReference type="EC" id="2.4.99.16" evidence="2"/>
<dbReference type="GO" id="GO:0016740">
    <property type="term" value="F:transferase activity"/>
    <property type="evidence" value="ECO:0007669"/>
    <property type="project" value="UniProtKB-KW"/>
</dbReference>
<comment type="subunit">
    <text evidence="1">Homodimer.</text>
</comment>
<dbReference type="PANTHER" id="PTHR47786">
    <property type="entry name" value="ALPHA-1,4-GLUCAN:MALTOSE-1-PHOSPHATE MALTOSYLTRANSFERASE"/>
    <property type="match status" value="1"/>
</dbReference>
<accession>A0A1C3UAR3</accession>
<dbReference type="InterPro" id="IPR013783">
    <property type="entry name" value="Ig-like_fold"/>
</dbReference>
<evidence type="ECO:0000256" key="4">
    <source>
        <dbReference type="SAM" id="MobiDB-lite"/>
    </source>
</evidence>
<dbReference type="AlphaFoldDB" id="A0A1C3UAR3"/>
<dbReference type="GO" id="GO:0004553">
    <property type="term" value="F:hydrolase activity, hydrolyzing O-glycosyl compounds"/>
    <property type="evidence" value="ECO:0007669"/>
    <property type="project" value="InterPro"/>
</dbReference>
<dbReference type="Gene3D" id="3.20.20.80">
    <property type="entry name" value="Glycosidases"/>
    <property type="match status" value="1"/>
</dbReference>
<dbReference type="Gene3D" id="2.60.40.10">
    <property type="entry name" value="Immunoglobulins"/>
    <property type="match status" value="1"/>
</dbReference>